<accession>A0ABS6LU42</accession>
<evidence type="ECO:0000259" key="4">
    <source>
        <dbReference type="PROSITE" id="PS01124"/>
    </source>
</evidence>
<gene>
    <name evidence="5" type="ORF">J1778_10050</name>
</gene>
<keyword evidence="6" id="KW-1185">Reference proteome</keyword>
<keyword evidence="3" id="KW-0804">Transcription</keyword>
<feature type="domain" description="HTH araC/xylS-type" evidence="4">
    <location>
        <begin position="140"/>
        <end position="240"/>
    </location>
</feature>
<dbReference type="InterPro" id="IPR018060">
    <property type="entry name" value="HTH_AraC"/>
</dbReference>
<dbReference type="InterPro" id="IPR003313">
    <property type="entry name" value="AraC-bd"/>
</dbReference>
<name>A0ABS6LU42_9GAMM</name>
<dbReference type="RefSeq" id="WP_217173055.1">
    <property type="nucleotide sequence ID" value="NZ_JAFMOW010000060.1"/>
</dbReference>
<dbReference type="PROSITE" id="PS01124">
    <property type="entry name" value="HTH_ARAC_FAMILY_2"/>
    <property type="match status" value="1"/>
</dbReference>
<dbReference type="CDD" id="cd06124">
    <property type="entry name" value="cupin_NimR-like_N"/>
    <property type="match status" value="1"/>
</dbReference>
<evidence type="ECO:0000256" key="3">
    <source>
        <dbReference type="ARBA" id="ARBA00023163"/>
    </source>
</evidence>
<dbReference type="Pfam" id="PF02311">
    <property type="entry name" value="AraC_binding"/>
    <property type="match status" value="1"/>
</dbReference>
<dbReference type="SMART" id="SM00342">
    <property type="entry name" value="HTH_ARAC"/>
    <property type="match status" value="1"/>
</dbReference>
<keyword evidence="1" id="KW-0805">Transcription regulation</keyword>
<dbReference type="InterPro" id="IPR018062">
    <property type="entry name" value="HTH_AraC-typ_CS"/>
</dbReference>
<organism evidence="5 6">
    <name type="scientific">Rahnella bonaserana</name>
    <dbReference type="NCBI Taxonomy" id="2816248"/>
    <lineage>
        <taxon>Bacteria</taxon>
        <taxon>Pseudomonadati</taxon>
        <taxon>Pseudomonadota</taxon>
        <taxon>Gammaproteobacteria</taxon>
        <taxon>Enterobacterales</taxon>
        <taxon>Yersiniaceae</taxon>
        <taxon>Rahnella</taxon>
    </lineage>
</organism>
<protein>
    <submittedName>
        <fullName evidence="5">Helix-turn-helix transcriptional regulator</fullName>
    </submittedName>
</protein>
<reference evidence="5 6" key="1">
    <citation type="submission" date="2021-03" db="EMBL/GenBank/DDBJ databases">
        <title>Five novel Rahnella species.</title>
        <authorList>
            <person name="Brady C."/>
            <person name="Asselin J."/>
            <person name="Beer S."/>
            <person name="Bruberg M.B."/>
            <person name="Crampton B."/>
            <person name="Venter S."/>
            <person name="Arnold D."/>
            <person name="Denman S."/>
        </authorList>
    </citation>
    <scope>NUCLEOTIDE SEQUENCE [LARGE SCALE GENOMIC DNA]</scope>
    <source>
        <strain evidence="5 6">H11b</strain>
    </source>
</reference>
<dbReference type="PANTHER" id="PTHR11019:SF159">
    <property type="entry name" value="TRANSCRIPTIONAL REGULATOR-RELATED"/>
    <property type="match status" value="1"/>
</dbReference>
<dbReference type="Proteomes" id="UP000734343">
    <property type="component" value="Unassembled WGS sequence"/>
</dbReference>
<evidence type="ECO:0000256" key="2">
    <source>
        <dbReference type="ARBA" id="ARBA00023125"/>
    </source>
</evidence>
<dbReference type="PROSITE" id="PS00041">
    <property type="entry name" value="HTH_ARAC_FAMILY_1"/>
    <property type="match status" value="1"/>
</dbReference>
<evidence type="ECO:0000313" key="6">
    <source>
        <dbReference type="Proteomes" id="UP000734343"/>
    </source>
</evidence>
<proteinExistence type="predicted"/>
<keyword evidence="2" id="KW-0238">DNA-binding</keyword>
<evidence type="ECO:0000313" key="5">
    <source>
        <dbReference type="EMBL" id="MBU9855620.1"/>
    </source>
</evidence>
<dbReference type="Pfam" id="PF12833">
    <property type="entry name" value="HTH_18"/>
    <property type="match status" value="1"/>
</dbReference>
<dbReference type="PANTHER" id="PTHR11019">
    <property type="entry name" value="HTH-TYPE TRANSCRIPTIONAL REGULATOR NIMR"/>
    <property type="match status" value="1"/>
</dbReference>
<comment type="caution">
    <text evidence="5">The sequence shown here is derived from an EMBL/GenBank/DDBJ whole genome shotgun (WGS) entry which is preliminary data.</text>
</comment>
<evidence type="ECO:0000256" key="1">
    <source>
        <dbReference type="ARBA" id="ARBA00023015"/>
    </source>
</evidence>
<dbReference type="EMBL" id="JAFMOW010000060">
    <property type="protein sequence ID" value="MBU9855620.1"/>
    <property type="molecule type" value="Genomic_DNA"/>
</dbReference>
<sequence>MKIEKFDYDSLHSTPWHKHASGQLYWLNHGILVIETTSVQWTVTPGSLGWFPADVSHRAWVPAGVKGQSLYLEPASCPPFPAHPGVYGADAFVMAILERLCREGDFSSPAEYQRHLLKLLGFEIAGAPDLPLQLTLPVDRRARNVANELLKNPACALDQTQLAKQWGLSVRSLSRLFTQQTGLSFSQWRQQAKVVTSLQWVLAGLPVSEVALRSGYSNVSAYIDVFRQRFGKTPGQFQNALLRTESRQKASG</sequence>